<accession>A0A3S3BPL5</accession>
<comment type="caution">
    <text evidence="1">The sequence shown here is derived from an EMBL/GenBank/DDBJ whole genome shotgun (WGS) entry which is preliminary data.</text>
</comment>
<organism evidence="1 2">
    <name type="scientific">Rhodococcus spongiicola</name>
    <dbReference type="NCBI Taxonomy" id="2487352"/>
    <lineage>
        <taxon>Bacteria</taxon>
        <taxon>Bacillati</taxon>
        <taxon>Actinomycetota</taxon>
        <taxon>Actinomycetes</taxon>
        <taxon>Mycobacteriales</taxon>
        <taxon>Nocardiaceae</taxon>
        <taxon>Rhodococcus</taxon>
    </lineage>
</organism>
<evidence type="ECO:0000313" key="1">
    <source>
        <dbReference type="EMBL" id="RVW06207.1"/>
    </source>
</evidence>
<proteinExistence type="predicted"/>
<sequence>MGANDTPVARSALTFASSSAKYGLSFKSRFCRAQLEGGIHLIVTEVAPIQTHIDETDQLDDSILLDVASQRIVS</sequence>
<dbReference type="EMBL" id="RKLN01000001">
    <property type="protein sequence ID" value="RVW06207.1"/>
    <property type="molecule type" value="Genomic_DNA"/>
</dbReference>
<keyword evidence="2" id="KW-1185">Reference proteome</keyword>
<reference evidence="1 2" key="1">
    <citation type="submission" date="2018-11" db="EMBL/GenBank/DDBJ databases">
        <title>Rhodococcus spongicola sp. nov. and Rhodococcus xishaensis sp. nov. from marine sponges.</title>
        <authorList>
            <person name="Li L."/>
            <person name="Lin H.W."/>
        </authorList>
    </citation>
    <scope>NUCLEOTIDE SEQUENCE [LARGE SCALE GENOMIC DNA]</scope>
    <source>
        <strain evidence="1 2">LHW50502</strain>
    </source>
</reference>
<dbReference type="AlphaFoldDB" id="A0A3S3BPL5"/>
<name>A0A3S3BPL5_9NOCA</name>
<protein>
    <submittedName>
        <fullName evidence="1">Uncharacterized protein</fullName>
    </submittedName>
</protein>
<gene>
    <name evidence="1" type="ORF">EF834_01760</name>
</gene>
<dbReference type="Proteomes" id="UP000284333">
    <property type="component" value="Unassembled WGS sequence"/>
</dbReference>
<evidence type="ECO:0000313" key="2">
    <source>
        <dbReference type="Proteomes" id="UP000284333"/>
    </source>
</evidence>